<reference evidence="1" key="1">
    <citation type="submission" date="2023-10" db="EMBL/GenBank/DDBJ databases">
        <title>Genome assembly of Pristionchus species.</title>
        <authorList>
            <person name="Yoshida K."/>
            <person name="Sommer R.J."/>
        </authorList>
    </citation>
    <scope>NUCLEOTIDE SEQUENCE</scope>
    <source>
        <strain evidence="1">RS0144</strain>
    </source>
</reference>
<accession>A0AAV5T595</accession>
<proteinExistence type="predicted"/>
<evidence type="ECO:0000313" key="1">
    <source>
        <dbReference type="EMBL" id="GMS87699.1"/>
    </source>
</evidence>
<dbReference type="EMBL" id="BTSX01000003">
    <property type="protein sequence ID" value="GMS87699.1"/>
    <property type="molecule type" value="Genomic_DNA"/>
</dbReference>
<organism evidence="1 2">
    <name type="scientific">Pristionchus entomophagus</name>
    <dbReference type="NCBI Taxonomy" id="358040"/>
    <lineage>
        <taxon>Eukaryota</taxon>
        <taxon>Metazoa</taxon>
        <taxon>Ecdysozoa</taxon>
        <taxon>Nematoda</taxon>
        <taxon>Chromadorea</taxon>
        <taxon>Rhabditida</taxon>
        <taxon>Rhabditina</taxon>
        <taxon>Diplogasteromorpha</taxon>
        <taxon>Diplogasteroidea</taxon>
        <taxon>Neodiplogasteridae</taxon>
        <taxon>Pristionchus</taxon>
    </lineage>
</organism>
<name>A0AAV5T595_9BILA</name>
<keyword evidence="2" id="KW-1185">Reference proteome</keyword>
<evidence type="ECO:0000313" key="2">
    <source>
        <dbReference type="Proteomes" id="UP001432027"/>
    </source>
</evidence>
<dbReference type="AlphaFoldDB" id="A0AAV5T595"/>
<sequence length="97" mass="10934">HDLSVRGARHDPALHSLHPSIRLHEHGQGFGGYHDLSRHSENASRRDFAYYEAEDHAHTGLGHHQSHDDVTIFGVNYFVKTQHLNSTLSFNSKALSV</sequence>
<gene>
    <name evidence="1" type="ORF">PENTCL1PPCAC_9874</name>
</gene>
<protein>
    <submittedName>
        <fullName evidence="1">Uncharacterized protein</fullName>
    </submittedName>
</protein>
<dbReference type="Proteomes" id="UP001432027">
    <property type="component" value="Unassembled WGS sequence"/>
</dbReference>
<comment type="caution">
    <text evidence="1">The sequence shown here is derived from an EMBL/GenBank/DDBJ whole genome shotgun (WGS) entry which is preliminary data.</text>
</comment>
<feature type="non-terminal residue" evidence="1">
    <location>
        <position position="1"/>
    </location>
</feature>